<reference evidence="1" key="1">
    <citation type="submission" date="2013-10" db="EMBL/GenBank/DDBJ databases">
        <title>Genomic analysis of the causative agents of coccidiosis in chickens.</title>
        <authorList>
            <person name="Reid A.J."/>
            <person name="Blake D."/>
            <person name="Billington K."/>
            <person name="Browne H."/>
            <person name="Dunn M."/>
            <person name="Hung S."/>
            <person name="Kawahara F."/>
            <person name="Miranda-Saavedra D."/>
            <person name="Mourier T."/>
            <person name="Nagra H."/>
            <person name="Otto T.D."/>
            <person name="Rawlings N."/>
            <person name="Sanchez A."/>
            <person name="Sanders M."/>
            <person name="Subramaniam C."/>
            <person name="Tay Y."/>
            <person name="Dear P."/>
            <person name="Doerig C."/>
            <person name="Gruber A."/>
            <person name="Parkinson J."/>
            <person name="Shirley M."/>
            <person name="Wan K.L."/>
            <person name="Berriman M."/>
            <person name="Tomley F."/>
            <person name="Pain A."/>
        </authorList>
    </citation>
    <scope>NUCLEOTIDE SEQUENCE [LARGE SCALE GENOMIC DNA]</scope>
    <source>
        <strain evidence="1">Houghton</strain>
    </source>
</reference>
<dbReference type="VEuPathDB" id="ToxoDB:ETH_00028000"/>
<proteinExistence type="predicted"/>
<reference evidence="1" key="2">
    <citation type="submission" date="2013-10" db="EMBL/GenBank/DDBJ databases">
        <authorList>
            <person name="Aslett M."/>
        </authorList>
    </citation>
    <scope>NUCLEOTIDE SEQUENCE [LARGE SCALE GENOMIC DNA]</scope>
    <source>
        <strain evidence="1">Houghton</strain>
    </source>
</reference>
<feature type="non-terminal residue" evidence="1">
    <location>
        <position position="1"/>
    </location>
</feature>
<name>U6L4E4_EIMTE</name>
<keyword evidence="2" id="KW-1185">Reference proteome</keyword>
<evidence type="ECO:0000313" key="2">
    <source>
        <dbReference type="Proteomes" id="UP000030747"/>
    </source>
</evidence>
<dbReference type="RefSeq" id="XP_013236033.1">
    <property type="nucleotide sequence ID" value="XM_013380579.1"/>
</dbReference>
<accession>U6L4E4</accession>
<organism evidence="1 2">
    <name type="scientific">Eimeria tenella</name>
    <name type="common">Coccidian parasite</name>
    <dbReference type="NCBI Taxonomy" id="5802"/>
    <lineage>
        <taxon>Eukaryota</taxon>
        <taxon>Sar</taxon>
        <taxon>Alveolata</taxon>
        <taxon>Apicomplexa</taxon>
        <taxon>Conoidasida</taxon>
        <taxon>Coccidia</taxon>
        <taxon>Eucoccidiorida</taxon>
        <taxon>Eimeriorina</taxon>
        <taxon>Eimeriidae</taxon>
        <taxon>Eimeria</taxon>
    </lineage>
</organism>
<dbReference type="VEuPathDB" id="ToxoDB:ETH2_0503800"/>
<evidence type="ECO:0000313" key="1">
    <source>
        <dbReference type="EMBL" id="CDJ45287.1"/>
    </source>
</evidence>
<dbReference type="AlphaFoldDB" id="U6L4E4"/>
<dbReference type="GeneID" id="25254693"/>
<dbReference type="Proteomes" id="UP000030747">
    <property type="component" value="Unassembled WGS sequence"/>
</dbReference>
<gene>
    <name evidence="1" type="ORF">ETH_00028000</name>
</gene>
<dbReference type="EMBL" id="HG678146">
    <property type="protein sequence ID" value="CDJ45287.1"/>
    <property type="molecule type" value="Genomic_DNA"/>
</dbReference>
<protein>
    <submittedName>
        <fullName evidence="1">Uncharacterized protein</fullName>
    </submittedName>
</protein>
<sequence>HNLTLERQRLRQTAASAACLPAAHQLLRRRGPPAFAAQTDACTAAAATAAAAAAAAARMSPSTGLFPEEAAATVYVRLRPLNWQQINKLALPASPAAAAAAAGPLGVSVPSEAAAAVAAALNKNCRVFSEDVCNTEIYVETVQPLVLQATEVRASAAWCLLRGAAAAGKATASTALWRPLV</sequence>